<keyword evidence="3" id="KW-1185">Reference proteome</keyword>
<comment type="caution">
    <text evidence="2">The sequence shown here is derived from an EMBL/GenBank/DDBJ whole genome shotgun (WGS) entry which is preliminary data.</text>
</comment>
<evidence type="ECO:0008006" key="4">
    <source>
        <dbReference type="Google" id="ProtNLM"/>
    </source>
</evidence>
<organism evidence="2 3">
    <name type="scientific">Plakobranchus ocellatus</name>
    <dbReference type="NCBI Taxonomy" id="259542"/>
    <lineage>
        <taxon>Eukaryota</taxon>
        <taxon>Metazoa</taxon>
        <taxon>Spiralia</taxon>
        <taxon>Lophotrochozoa</taxon>
        <taxon>Mollusca</taxon>
        <taxon>Gastropoda</taxon>
        <taxon>Heterobranchia</taxon>
        <taxon>Euthyneura</taxon>
        <taxon>Panpulmonata</taxon>
        <taxon>Sacoglossa</taxon>
        <taxon>Placobranchoidea</taxon>
        <taxon>Plakobranchidae</taxon>
        <taxon>Plakobranchus</taxon>
    </lineage>
</organism>
<dbReference type="AlphaFoldDB" id="A0AAV4BNN2"/>
<gene>
    <name evidence="2" type="ORF">PoB_004713100</name>
</gene>
<evidence type="ECO:0000313" key="2">
    <source>
        <dbReference type="EMBL" id="GFO20626.1"/>
    </source>
</evidence>
<dbReference type="Proteomes" id="UP000735302">
    <property type="component" value="Unassembled WGS sequence"/>
</dbReference>
<feature type="region of interest" description="Disordered" evidence="1">
    <location>
        <begin position="30"/>
        <end position="51"/>
    </location>
</feature>
<reference evidence="2 3" key="1">
    <citation type="journal article" date="2021" name="Elife">
        <title>Chloroplast acquisition without the gene transfer in kleptoplastic sea slugs, Plakobranchus ocellatus.</title>
        <authorList>
            <person name="Maeda T."/>
            <person name="Takahashi S."/>
            <person name="Yoshida T."/>
            <person name="Shimamura S."/>
            <person name="Takaki Y."/>
            <person name="Nagai Y."/>
            <person name="Toyoda A."/>
            <person name="Suzuki Y."/>
            <person name="Arimoto A."/>
            <person name="Ishii H."/>
            <person name="Satoh N."/>
            <person name="Nishiyama T."/>
            <person name="Hasebe M."/>
            <person name="Maruyama T."/>
            <person name="Minagawa J."/>
            <person name="Obokata J."/>
            <person name="Shigenobu S."/>
        </authorList>
    </citation>
    <scope>NUCLEOTIDE SEQUENCE [LARGE SCALE GENOMIC DNA]</scope>
</reference>
<evidence type="ECO:0000256" key="1">
    <source>
        <dbReference type="SAM" id="MobiDB-lite"/>
    </source>
</evidence>
<proteinExistence type="predicted"/>
<accession>A0AAV4BNN2</accession>
<sequence length="172" mass="18954">MDDKLSNFAPRIEGKVSSLSFRVEKMEDRIDKLEESHPPYQPQRVVNPNGLHRSRQLQKVVNPKGLDPPGQLNLKEKSDQVVSEGITGMQHQEIALGGEQSIICTGAPNVQDLEAVPAYTVRAVVGNLTVDTIVDTAAEVTVISEEVHRRLMPKPRLSGKRRVQMAGKVQAS</sequence>
<protein>
    <recommendedName>
        <fullName evidence="4">Peptidase A2 domain-containing protein</fullName>
    </recommendedName>
</protein>
<evidence type="ECO:0000313" key="3">
    <source>
        <dbReference type="Proteomes" id="UP000735302"/>
    </source>
</evidence>
<name>A0AAV4BNN2_9GAST</name>
<dbReference type="EMBL" id="BLXT01005191">
    <property type="protein sequence ID" value="GFO20626.1"/>
    <property type="molecule type" value="Genomic_DNA"/>
</dbReference>